<accession>A0A149PKD4</accession>
<sequence length="84" mass="9761">MRTDAFSSLAVAVHDAAYRARPFYFDDEQQALLNRIRDAWGEDCVIQISNGRLKIFAEEGRFEFFSRVELFDAIAARTLKRSNR</sequence>
<dbReference type="RefSeq" id="WP_062130230.1">
    <property type="nucleotide sequence ID" value="NZ_LRBG01000031.1"/>
</dbReference>
<dbReference type="Proteomes" id="UP000075613">
    <property type="component" value="Unassembled WGS sequence"/>
</dbReference>
<evidence type="ECO:0000313" key="1">
    <source>
        <dbReference type="EMBL" id="KXU85507.1"/>
    </source>
</evidence>
<proteinExistence type="predicted"/>
<dbReference type="OrthoDB" id="9035837at2"/>
<name>A0A149PKD4_9BURK</name>
<dbReference type="AlphaFoldDB" id="A0A149PKD4"/>
<keyword evidence="2" id="KW-1185">Reference proteome</keyword>
<organism evidence="1 2">
    <name type="scientific">Paraburkholderia monticola</name>
    <dbReference type="NCBI Taxonomy" id="1399968"/>
    <lineage>
        <taxon>Bacteria</taxon>
        <taxon>Pseudomonadati</taxon>
        <taxon>Pseudomonadota</taxon>
        <taxon>Betaproteobacteria</taxon>
        <taxon>Burkholderiales</taxon>
        <taxon>Burkholderiaceae</taxon>
        <taxon>Paraburkholderia</taxon>
    </lineage>
</organism>
<evidence type="ECO:0000313" key="2">
    <source>
        <dbReference type="Proteomes" id="UP000075613"/>
    </source>
</evidence>
<reference evidence="1 2" key="1">
    <citation type="journal article" date="2015" name="Int. J. Syst. Evol. Microbiol.">
        <title>Burkholderia monticola sp. nov., isolated from mountain soil.</title>
        <authorList>
            <person name="Baek I."/>
            <person name="Seo B."/>
            <person name="Lee I."/>
            <person name="Yi H."/>
            <person name="Chun J."/>
        </authorList>
    </citation>
    <scope>NUCLEOTIDE SEQUENCE [LARGE SCALE GENOMIC DNA]</scope>
    <source>
        <strain evidence="1 2">JC2948</strain>
    </source>
</reference>
<dbReference type="EMBL" id="LRBG01000031">
    <property type="protein sequence ID" value="KXU85507.1"/>
    <property type="molecule type" value="Genomic_DNA"/>
</dbReference>
<comment type="caution">
    <text evidence="1">The sequence shown here is derived from an EMBL/GenBank/DDBJ whole genome shotgun (WGS) entry which is preliminary data.</text>
</comment>
<gene>
    <name evidence="1" type="ORF">CI15_20295</name>
</gene>
<protein>
    <submittedName>
        <fullName evidence="1">Uncharacterized protein</fullName>
    </submittedName>
</protein>